<organism evidence="2">
    <name type="scientific">Laccaria bicolor (strain S238N-H82 / ATCC MYA-4686)</name>
    <name type="common">Bicoloured deceiver</name>
    <name type="synonym">Laccaria laccata var. bicolor</name>
    <dbReference type="NCBI Taxonomy" id="486041"/>
    <lineage>
        <taxon>Eukaryota</taxon>
        <taxon>Fungi</taxon>
        <taxon>Dikarya</taxon>
        <taxon>Basidiomycota</taxon>
        <taxon>Agaricomycotina</taxon>
        <taxon>Agaricomycetes</taxon>
        <taxon>Agaricomycetidae</taxon>
        <taxon>Agaricales</taxon>
        <taxon>Agaricineae</taxon>
        <taxon>Hydnangiaceae</taxon>
        <taxon>Laccaria</taxon>
    </lineage>
</organism>
<dbReference type="KEGG" id="lbc:LACBIDRAFT_314267"/>
<proteinExistence type="predicted"/>
<dbReference type="EMBL" id="DS547095">
    <property type="protein sequence ID" value="EDR11723.1"/>
    <property type="molecule type" value="Genomic_DNA"/>
</dbReference>
<dbReference type="HOGENOM" id="CLU_2004313_0_0_1"/>
<dbReference type="GeneID" id="6073433"/>
<gene>
    <name evidence="1" type="ORF">LACBIDRAFT_314267</name>
</gene>
<dbReference type="InParanoid" id="B0D1Y7"/>
<sequence length="124" mass="14231">MITQLFFQSPTFRARHPYILSNVPSHCSPFPHIISSSKRYKPYHKPLNTCLQTPENALHSQNPSEPLLTHIPTPSHIRFAAPKIDHAGQLTNISRRSRSEISETDACRIWIKAHSPTRVSTRIW</sequence>
<evidence type="ECO:0000313" key="1">
    <source>
        <dbReference type="EMBL" id="EDR11723.1"/>
    </source>
</evidence>
<keyword evidence="2" id="KW-1185">Reference proteome</keyword>
<protein>
    <submittedName>
        <fullName evidence="1">Predicted protein</fullName>
    </submittedName>
</protein>
<accession>B0D1Y7</accession>
<name>B0D1Y7_LACBS</name>
<dbReference type="Proteomes" id="UP000001194">
    <property type="component" value="Unassembled WGS sequence"/>
</dbReference>
<reference evidence="1 2" key="1">
    <citation type="journal article" date="2008" name="Nature">
        <title>The genome of Laccaria bicolor provides insights into mycorrhizal symbiosis.</title>
        <authorList>
            <person name="Martin F."/>
            <person name="Aerts A."/>
            <person name="Ahren D."/>
            <person name="Brun A."/>
            <person name="Danchin E.G.J."/>
            <person name="Duchaussoy F."/>
            <person name="Gibon J."/>
            <person name="Kohler A."/>
            <person name="Lindquist E."/>
            <person name="Pereda V."/>
            <person name="Salamov A."/>
            <person name="Shapiro H.J."/>
            <person name="Wuyts J."/>
            <person name="Blaudez D."/>
            <person name="Buee M."/>
            <person name="Brokstein P."/>
            <person name="Canbaeck B."/>
            <person name="Cohen D."/>
            <person name="Courty P.E."/>
            <person name="Coutinho P.M."/>
            <person name="Delaruelle C."/>
            <person name="Detter J.C."/>
            <person name="Deveau A."/>
            <person name="DiFazio S."/>
            <person name="Duplessis S."/>
            <person name="Fraissinet-Tachet L."/>
            <person name="Lucic E."/>
            <person name="Frey-Klett P."/>
            <person name="Fourrey C."/>
            <person name="Feussner I."/>
            <person name="Gay G."/>
            <person name="Grimwood J."/>
            <person name="Hoegger P.J."/>
            <person name="Jain P."/>
            <person name="Kilaru S."/>
            <person name="Labbe J."/>
            <person name="Lin Y.C."/>
            <person name="Legue V."/>
            <person name="Le Tacon F."/>
            <person name="Marmeisse R."/>
            <person name="Melayah D."/>
            <person name="Montanini B."/>
            <person name="Muratet M."/>
            <person name="Nehls U."/>
            <person name="Niculita-Hirzel H."/>
            <person name="Oudot-Le Secq M.P."/>
            <person name="Peter M."/>
            <person name="Quesneville H."/>
            <person name="Rajashekar B."/>
            <person name="Reich M."/>
            <person name="Rouhier N."/>
            <person name="Schmutz J."/>
            <person name="Yin T."/>
            <person name="Chalot M."/>
            <person name="Henrissat B."/>
            <person name="Kuees U."/>
            <person name="Lucas S."/>
            <person name="Van de Peer Y."/>
            <person name="Podila G.K."/>
            <person name="Polle A."/>
            <person name="Pukkila P.J."/>
            <person name="Richardson P.M."/>
            <person name="Rouze P."/>
            <person name="Sanders I.R."/>
            <person name="Stajich J.E."/>
            <person name="Tunlid A."/>
            <person name="Tuskan G."/>
            <person name="Grigoriev I.V."/>
        </authorList>
    </citation>
    <scope>NUCLEOTIDE SEQUENCE [LARGE SCALE GENOMIC DNA]</scope>
    <source>
        <strain evidence="2">S238N-H82 / ATCC MYA-4686</strain>
    </source>
</reference>
<dbReference type="RefSeq" id="XP_001877620.1">
    <property type="nucleotide sequence ID" value="XM_001877585.1"/>
</dbReference>
<evidence type="ECO:0000313" key="2">
    <source>
        <dbReference type="Proteomes" id="UP000001194"/>
    </source>
</evidence>
<dbReference type="AlphaFoldDB" id="B0D1Y7"/>